<feature type="compositionally biased region" description="Low complexity" evidence="8">
    <location>
        <begin position="579"/>
        <end position="594"/>
    </location>
</feature>
<dbReference type="SMART" id="SM00120">
    <property type="entry name" value="HX"/>
    <property type="match status" value="2"/>
</dbReference>
<evidence type="ECO:0000256" key="4">
    <source>
        <dbReference type="ARBA" id="ARBA00022737"/>
    </source>
</evidence>
<dbReference type="SUPFAM" id="SSF50923">
    <property type="entry name" value="Hemopexin-like domain"/>
    <property type="match status" value="1"/>
</dbReference>
<evidence type="ECO:0000256" key="3">
    <source>
        <dbReference type="ARBA" id="ARBA00022729"/>
    </source>
</evidence>
<keyword evidence="11" id="KW-1185">Reference proteome</keyword>
<dbReference type="AlphaFoldDB" id="A0A8D2J0F8"/>
<sequence length="928" mass="100774">RDWRALPSCVILDVSSCAGRCGEGYARTQGCQCDHTCHLFDECCPDYKTLCSADVSCKGRCNEPFKRGRSCDCDADCERYHKCCPDYAQTCLGEFSKCTTLQSDPTQKPTNDPVAPEHLVTQVNSDLAQSMRVSDYPPEIPDSYTEASKELNSLESASLQNILSTPSTLLTGITQSEGHYRSARTERSTTVMEVAITQSETPSERDSLAREDANNEPESDTRLLSRPSPSTAEILDRPEGTTAIPGTTTQRGSTIGTPGPDAGGKPDSPDETTSATATTKTDPGDMTKHGGVDNPDRTTSVSERTTTQTDPGDANSPSGVDQPDNPERTTSVSGTTTARTDPADTTNPEGVDNPDRTTRVTETTPQTEPGDKPSPEGVDQPESTERTTSVTKTTTTQTYDVDTTNSEGVDNPDRTTFVTEMTTQTVPGDTTKPEGVDKPDRTPSFTETTTTQTDPTDTGSPDGVNQLDNPETTTSVTEATTTQTQPGDKTSPESVGIPDGTPTVTETTTTQTDPGDTSSPEGTDNPGKTTGVTTTQTDPGDTTNSEGVDNPDRTTSITETTTTRTDPGGSTNLEGTKNPSSTTSVTETTPQTDPGDTATPSVGKPDNPDGTTTVTETAPTQIAPSDKPSPEGVDQPDNPDRTTSVPKTTTTRTDPGDTINPEGVDNPDRTTGVTGTTTRTDPVFACFLGHYYWLLDGENAPSPSPRKITEVWGIPSPIDTVFSRCNCDGKTFFFKDSQYWRFTNDKMDEHYPKPIIKGFGGLNGKIVTALSVGKHRNRPESVYFFKKGGGLQQYTYKQEGTKKCKKKVRTVKYPMYKPKAVIRKRRRFERAVRPHQIFRSIRIKHYPVDKSFQVLQPEVQVASYWRGFPKEINSVISIPNDQKPDGYDYYAFSKDQYYHVDVGSRIARPVTQHTGQTVSSAWYKCPLE</sequence>
<accession>A0A8D2J0F8</accession>
<feature type="compositionally biased region" description="Low complexity" evidence="8">
    <location>
        <begin position="415"/>
        <end position="425"/>
    </location>
</feature>
<feature type="compositionally biased region" description="Low complexity" evidence="8">
    <location>
        <begin position="386"/>
        <end position="404"/>
    </location>
</feature>
<feature type="domain" description="SMB" evidence="9">
    <location>
        <begin position="13"/>
        <end position="56"/>
    </location>
</feature>
<dbReference type="SUPFAM" id="SSF90188">
    <property type="entry name" value="Somatomedin B domain"/>
    <property type="match status" value="2"/>
</dbReference>
<evidence type="ECO:0000313" key="10">
    <source>
        <dbReference type="Ensembl" id="ENSVKKP00000004717.1"/>
    </source>
</evidence>
<dbReference type="Ensembl" id="ENSVKKT00000004849.1">
    <property type="protein sequence ID" value="ENSVKKP00000004717.1"/>
    <property type="gene ID" value="ENSVKKG00000003487.1"/>
</dbReference>
<evidence type="ECO:0000256" key="7">
    <source>
        <dbReference type="PROSITE-ProRule" id="PRU01011"/>
    </source>
</evidence>
<feature type="compositionally biased region" description="Low complexity" evidence="8">
    <location>
        <begin position="669"/>
        <end position="679"/>
    </location>
</feature>
<evidence type="ECO:0000256" key="2">
    <source>
        <dbReference type="ARBA" id="ARBA00022525"/>
    </source>
</evidence>
<evidence type="ECO:0000313" key="11">
    <source>
        <dbReference type="Proteomes" id="UP000694545"/>
    </source>
</evidence>
<keyword evidence="4" id="KW-0677">Repeat</keyword>
<dbReference type="GO" id="GO:0005576">
    <property type="term" value="C:extracellular region"/>
    <property type="evidence" value="ECO:0007669"/>
    <property type="project" value="UniProtKB-SubCell"/>
</dbReference>
<proteinExistence type="predicted"/>
<feature type="compositionally biased region" description="Basic and acidic residues" evidence="8">
    <location>
        <begin position="202"/>
        <end position="223"/>
    </location>
</feature>
<dbReference type="InterPro" id="IPR051298">
    <property type="entry name" value="Heme_transport/Cell_adhesion"/>
</dbReference>
<keyword evidence="2" id="KW-0964">Secreted</keyword>
<reference evidence="10" key="2">
    <citation type="submission" date="2025-09" db="UniProtKB">
        <authorList>
            <consortium name="Ensembl"/>
        </authorList>
    </citation>
    <scope>IDENTIFICATION</scope>
</reference>
<feature type="region of interest" description="Disordered" evidence="8">
    <location>
        <begin position="196"/>
        <end position="679"/>
    </location>
</feature>
<dbReference type="InterPro" id="IPR036024">
    <property type="entry name" value="Somatomedin_B-like_dom_sf"/>
</dbReference>
<dbReference type="PROSITE" id="PS50958">
    <property type="entry name" value="SMB_2"/>
    <property type="match status" value="2"/>
</dbReference>
<name>A0A8D2J0F8_VARKO</name>
<feature type="compositionally biased region" description="Polar residues" evidence="8">
    <location>
        <begin position="244"/>
        <end position="256"/>
    </location>
</feature>
<feature type="compositionally biased region" description="Low complexity" evidence="8">
    <location>
        <begin position="472"/>
        <end position="484"/>
    </location>
</feature>
<dbReference type="PROSITE" id="PS00524">
    <property type="entry name" value="SMB_1"/>
    <property type="match status" value="2"/>
</dbReference>
<feature type="compositionally biased region" description="Low complexity" evidence="8">
    <location>
        <begin position="328"/>
        <end position="346"/>
    </location>
</feature>
<feature type="compositionally biased region" description="Low complexity" evidence="8">
    <location>
        <begin position="442"/>
        <end position="462"/>
    </location>
</feature>
<dbReference type="CDD" id="cd00094">
    <property type="entry name" value="HX"/>
    <property type="match status" value="1"/>
</dbReference>
<feature type="compositionally biased region" description="Basic and acidic residues" evidence="8">
    <location>
        <begin position="431"/>
        <end position="441"/>
    </location>
</feature>
<dbReference type="PANTHER" id="PTHR22917">
    <property type="entry name" value="HEMOPEXIN DOMAIN-CONTAINING PROTEIN"/>
    <property type="match status" value="1"/>
</dbReference>
<dbReference type="InterPro" id="IPR020436">
    <property type="entry name" value="SMB_chordata"/>
</dbReference>
<keyword evidence="5" id="KW-1015">Disulfide bond</keyword>
<feature type="compositionally biased region" description="Low complexity" evidence="8">
    <location>
        <begin position="553"/>
        <end position="571"/>
    </location>
</feature>
<dbReference type="SMART" id="SM00201">
    <property type="entry name" value="SO"/>
    <property type="match status" value="2"/>
</dbReference>
<dbReference type="InterPro" id="IPR036375">
    <property type="entry name" value="Hemopexin-like_dom_sf"/>
</dbReference>
<dbReference type="GO" id="GO:0005044">
    <property type="term" value="F:scavenger receptor activity"/>
    <property type="evidence" value="ECO:0007669"/>
    <property type="project" value="InterPro"/>
</dbReference>
<keyword evidence="3" id="KW-0732">Signal</keyword>
<feature type="compositionally biased region" description="Polar residues" evidence="8">
    <location>
        <begin position="609"/>
        <end position="623"/>
    </location>
</feature>
<feature type="repeat" description="Hemopexin" evidence="7">
    <location>
        <begin position="715"/>
        <end position="762"/>
    </location>
</feature>
<dbReference type="Gene3D" id="2.110.10.10">
    <property type="entry name" value="Hemopexin-like domain"/>
    <property type="match status" value="1"/>
</dbReference>
<protein>
    <recommendedName>
        <fullName evidence="9">SMB domain-containing protein</fullName>
    </recommendedName>
</protein>
<dbReference type="InterPro" id="IPR018486">
    <property type="entry name" value="Hemopexin_CS"/>
</dbReference>
<keyword evidence="6" id="KW-0325">Glycoprotein</keyword>
<dbReference type="Pfam" id="PF01033">
    <property type="entry name" value="Somatomedin_B"/>
    <property type="match status" value="2"/>
</dbReference>
<feature type="compositionally biased region" description="Low complexity" evidence="8">
    <location>
        <begin position="297"/>
        <end position="309"/>
    </location>
</feature>
<dbReference type="Pfam" id="PF00045">
    <property type="entry name" value="Hemopexin"/>
    <property type="match status" value="1"/>
</dbReference>
<dbReference type="GO" id="GO:0006955">
    <property type="term" value="P:immune response"/>
    <property type="evidence" value="ECO:0007669"/>
    <property type="project" value="InterPro"/>
</dbReference>
<dbReference type="Proteomes" id="UP000694545">
    <property type="component" value="Unplaced"/>
</dbReference>
<feature type="compositionally biased region" description="Low complexity" evidence="8">
    <location>
        <begin position="272"/>
        <end position="281"/>
    </location>
</feature>
<dbReference type="InterPro" id="IPR000585">
    <property type="entry name" value="Hemopexin-like_dom"/>
</dbReference>
<dbReference type="InterPro" id="IPR001212">
    <property type="entry name" value="Somatomedin_B_dom"/>
</dbReference>
<evidence type="ECO:0000256" key="8">
    <source>
        <dbReference type="SAM" id="MobiDB-lite"/>
    </source>
</evidence>
<evidence type="ECO:0000256" key="6">
    <source>
        <dbReference type="ARBA" id="ARBA00023180"/>
    </source>
</evidence>
<dbReference type="Gene3D" id="4.10.410.20">
    <property type="match status" value="2"/>
</dbReference>
<comment type="subcellular location">
    <subcellularLocation>
        <location evidence="1">Secreted</location>
    </subcellularLocation>
</comment>
<dbReference type="PANTHER" id="PTHR22917:SF1">
    <property type="entry name" value="PROTEOGLYCAN 4"/>
    <property type="match status" value="1"/>
</dbReference>
<dbReference type="PROSITE" id="PS51642">
    <property type="entry name" value="HEMOPEXIN_2"/>
    <property type="match status" value="1"/>
</dbReference>
<dbReference type="PRINTS" id="PR00022">
    <property type="entry name" value="SOMATOMEDINB"/>
</dbReference>
<dbReference type="PROSITE" id="PS00024">
    <property type="entry name" value="HEMOPEXIN"/>
    <property type="match status" value="1"/>
</dbReference>
<feature type="domain" description="SMB" evidence="9">
    <location>
        <begin position="57"/>
        <end position="96"/>
    </location>
</feature>
<evidence type="ECO:0000256" key="1">
    <source>
        <dbReference type="ARBA" id="ARBA00004613"/>
    </source>
</evidence>
<feature type="compositionally biased region" description="Basic and acidic residues" evidence="8">
    <location>
        <begin position="282"/>
        <end position="296"/>
    </location>
</feature>
<feature type="compositionally biased region" description="Low complexity" evidence="8">
    <location>
        <begin position="498"/>
        <end position="543"/>
    </location>
</feature>
<reference evidence="10" key="1">
    <citation type="submission" date="2025-08" db="UniProtKB">
        <authorList>
            <consortium name="Ensembl"/>
        </authorList>
    </citation>
    <scope>IDENTIFICATION</scope>
</reference>
<dbReference type="GO" id="GO:0030247">
    <property type="term" value="F:polysaccharide binding"/>
    <property type="evidence" value="ECO:0007669"/>
    <property type="project" value="InterPro"/>
</dbReference>
<evidence type="ECO:0000259" key="9">
    <source>
        <dbReference type="PROSITE" id="PS50958"/>
    </source>
</evidence>
<dbReference type="InterPro" id="IPR018487">
    <property type="entry name" value="Hemopexin-like_repeat"/>
</dbReference>
<evidence type="ECO:0000256" key="5">
    <source>
        <dbReference type="ARBA" id="ARBA00023157"/>
    </source>
</evidence>
<feature type="compositionally biased region" description="Low complexity" evidence="8">
    <location>
        <begin position="641"/>
        <end position="658"/>
    </location>
</feature>
<organism evidence="10 11">
    <name type="scientific">Varanus komodoensis</name>
    <name type="common">Komodo dragon</name>
    <dbReference type="NCBI Taxonomy" id="61221"/>
    <lineage>
        <taxon>Eukaryota</taxon>
        <taxon>Metazoa</taxon>
        <taxon>Chordata</taxon>
        <taxon>Craniata</taxon>
        <taxon>Vertebrata</taxon>
        <taxon>Euteleostomi</taxon>
        <taxon>Lepidosauria</taxon>
        <taxon>Squamata</taxon>
        <taxon>Bifurcata</taxon>
        <taxon>Unidentata</taxon>
        <taxon>Episquamata</taxon>
        <taxon>Toxicofera</taxon>
        <taxon>Anguimorpha</taxon>
        <taxon>Paleoanguimorpha</taxon>
        <taxon>Varanoidea</taxon>
        <taxon>Varanidae</taxon>
        <taxon>Varanus</taxon>
    </lineage>
</organism>